<dbReference type="AlphaFoldDB" id="B1X0M0"/>
<reference evidence="3 4" key="1">
    <citation type="journal article" date="2008" name="Proc. Natl. Acad. Sci. U.S.A.">
        <title>The genome of Cyanothece 51142, a unicellular diazotrophic cyanobacterium important in the marine nitrogen cycle.</title>
        <authorList>
            <person name="Welsh E.A."/>
            <person name="Liberton M."/>
            <person name="Stoeckel J."/>
            <person name="Loh T."/>
            <person name="Elvitigala T."/>
            <person name="Wang C."/>
            <person name="Wollam A."/>
            <person name="Fulton R.S."/>
            <person name="Clifton S.W."/>
            <person name="Jacobs J.M."/>
            <person name="Aurora R."/>
            <person name="Ghosh B.K."/>
            <person name="Sherman L.A."/>
            <person name="Smith R.D."/>
            <person name="Wilson R.K."/>
            <person name="Pakrasi H.B."/>
        </authorList>
    </citation>
    <scope>NUCLEOTIDE SEQUENCE [LARGE SCALE GENOMIC DNA]</scope>
    <source>
        <strain evidence="4">ATCC 51142 / BH68</strain>
    </source>
</reference>
<dbReference type="SUPFAM" id="SSF143011">
    <property type="entry name" value="RelE-like"/>
    <property type="match status" value="1"/>
</dbReference>
<gene>
    <name evidence="3" type="ordered locus">cce_1959</name>
</gene>
<evidence type="ECO:0000313" key="4">
    <source>
        <dbReference type="Proteomes" id="UP000001203"/>
    </source>
</evidence>
<dbReference type="RefSeq" id="WP_009545762.1">
    <property type="nucleotide sequence ID" value="NC_010546.1"/>
</dbReference>
<dbReference type="Gene3D" id="3.30.2310.20">
    <property type="entry name" value="RelE-like"/>
    <property type="match status" value="1"/>
</dbReference>
<evidence type="ECO:0000256" key="1">
    <source>
        <dbReference type="ARBA" id="ARBA00006226"/>
    </source>
</evidence>
<name>B1X0M0_CROS5</name>
<dbReference type="eggNOG" id="COG2026">
    <property type="taxonomic scope" value="Bacteria"/>
</dbReference>
<comment type="similarity">
    <text evidence="1">Belongs to the RelE toxin family.</text>
</comment>
<protein>
    <recommendedName>
        <fullName evidence="5">Plasmid stabilization system protein</fullName>
    </recommendedName>
</protein>
<dbReference type="PANTHER" id="PTHR35601">
    <property type="entry name" value="TOXIN RELE"/>
    <property type="match status" value="1"/>
</dbReference>
<dbReference type="KEGG" id="cyt:cce_1959"/>
<keyword evidence="2" id="KW-1277">Toxin-antitoxin system</keyword>
<accession>B1X0M0</accession>
<organism evidence="3 4">
    <name type="scientific">Crocosphaera subtropica (strain ATCC 51142 / BH68)</name>
    <name type="common">Cyanothece sp. (strain ATCC 51142)</name>
    <dbReference type="NCBI Taxonomy" id="43989"/>
    <lineage>
        <taxon>Bacteria</taxon>
        <taxon>Bacillati</taxon>
        <taxon>Cyanobacteriota</taxon>
        <taxon>Cyanophyceae</taxon>
        <taxon>Oscillatoriophycideae</taxon>
        <taxon>Chroococcales</taxon>
        <taxon>Aphanothecaceae</taxon>
        <taxon>Crocosphaera</taxon>
        <taxon>Crocosphaera subtropica</taxon>
    </lineage>
</organism>
<sequence length="86" mass="9998">MSYSVEFTLDATAEIEALTPTIQERILRKVRWLLDNFEQVNHQALSANLSGLFKLRVGDYRVIYSFVITEKRIIIHKVGHRSSIYS</sequence>
<dbReference type="Pfam" id="PF05016">
    <property type="entry name" value="ParE_toxin"/>
    <property type="match status" value="1"/>
</dbReference>
<dbReference type="InterPro" id="IPR035093">
    <property type="entry name" value="RelE/ParE_toxin_dom_sf"/>
</dbReference>
<dbReference type="Proteomes" id="UP000001203">
    <property type="component" value="Chromosome circular"/>
</dbReference>
<evidence type="ECO:0000256" key="2">
    <source>
        <dbReference type="ARBA" id="ARBA00022649"/>
    </source>
</evidence>
<dbReference type="PANTHER" id="PTHR35601:SF1">
    <property type="entry name" value="TOXIN RELE"/>
    <property type="match status" value="1"/>
</dbReference>
<evidence type="ECO:0000313" key="3">
    <source>
        <dbReference type="EMBL" id="ACB51309.1"/>
    </source>
</evidence>
<keyword evidence="4" id="KW-1185">Reference proteome</keyword>
<proteinExistence type="inferred from homology"/>
<evidence type="ECO:0008006" key="5">
    <source>
        <dbReference type="Google" id="ProtNLM"/>
    </source>
</evidence>
<dbReference type="InterPro" id="IPR007712">
    <property type="entry name" value="RelE/ParE_toxin"/>
</dbReference>
<dbReference type="OrthoDB" id="9805098at2"/>
<dbReference type="EMBL" id="CP000806">
    <property type="protein sequence ID" value="ACB51309.1"/>
    <property type="molecule type" value="Genomic_DNA"/>
</dbReference>
<dbReference type="HOGENOM" id="CLU_155761_1_1_3"/>
<dbReference type="STRING" id="43989.cce_1959"/>